<name>A0ABR3PBZ1_9PEZI</name>
<evidence type="ECO:0000313" key="3">
    <source>
        <dbReference type="Proteomes" id="UP001562354"/>
    </source>
</evidence>
<dbReference type="SUPFAM" id="SSF53254">
    <property type="entry name" value="Phosphoglycerate mutase-like"/>
    <property type="match status" value="1"/>
</dbReference>
<dbReference type="EMBL" id="JBFMKM010000010">
    <property type="protein sequence ID" value="KAL1303675.1"/>
    <property type="molecule type" value="Genomic_DNA"/>
</dbReference>
<dbReference type="PANTHER" id="PTHR48100">
    <property type="entry name" value="BROAD-SPECIFICITY PHOSPHATASE YOR283W-RELATED"/>
    <property type="match status" value="1"/>
</dbReference>
<evidence type="ECO:0000313" key="2">
    <source>
        <dbReference type="EMBL" id="KAL1303675.1"/>
    </source>
</evidence>
<reference evidence="2 3" key="1">
    <citation type="submission" date="2024-07" db="EMBL/GenBank/DDBJ databases">
        <title>Draft sequence of the Neodothiora populina.</title>
        <authorList>
            <person name="Drown D.D."/>
            <person name="Schuette U.S."/>
            <person name="Buechlein A.B."/>
            <person name="Rusch D.R."/>
            <person name="Winton L.W."/>
            <person name="Adams G.A."/>
        </authorList>
    </citation>
    <scope>NUCLEOTIDE SEQUENCE [LARGE SCALE GENOMIC DNA]</scope>
    <source>
        <strain evidence="2 3">CPC 39397</strain>
    </source>
</reference>
<dbReference type="RefSeq" id="XP_069199950.1">
    <property type="nucleotide sequence ID" value="XM_069347078.1"/>
</dbReference>
<protein>
    <recommendedName>
        <fullName evidence="4">Phosphoglycerate mutase-like protein</fullName>
    </recommendedName>
</protein>
<dbReference type="InterPro" id="IPR001345">
    <property type="entry name" value="PG/BPGM_mutase_AS"/>
</dbReference>
<dbReference type="SMART" id="SM00855">
    <property type="entry name" value="PGAM"/>
    <property type="match status" value="1"/>
</dbReference>
<proteinExistence type="predicted"/>
<comment type="caution">
    <text evidence="2">The sequence shown here is derived from an EMBL/GenBank/DDBJ whole genome shotgun (WGS) entry which is preliminary data.</text>
</comment>
<dbReference type="InterPro" id="IPR013078">
    <property type="entry name" value="His_Pase_superF_clade-1"/>
</dbReference>
<keyword evidence="3" id="KW-1185">Reference proteome</keyword>
<dbReference type="Proteomes" id="UP001562354">
    <property type="component" value="Unassembled WGS sequence"/>
</dbReference>
<dbReference type="InterPro" id="IPR029033">
    <property type="entry name" value="His_PPase_superfam"/>
</dbReference>
<dbReference type="InterPro" id="IPR050275">
    <property type="entry name" value="PGM_Phosphatase"/>
</dbReference>
<evidence type="ECO:0008006" key="4">
    <source>
        <dbReference type="Google" id="ProtNLM"/>
    </source>
</evidence>
<organism evidence="2 3">
    <name type="scientific">Neodothiora populina</name>
    <dbReference type="NCBI Taxonomy" id="2781224"/>
    <lineage>
        <taxon>Eukaryota</taxon>
        <taxon>Fungi</taxon>
        <taxon>Dikarya</taxon>
        <taxon>Ascomycota</taxon>
        <taxon>Pezizomycotina</taxon>
        <taxon>Dothideomycetes</taxon>
        <taxon>Dothideomycetidae</taxon>
        <taxon>Dothideales</taxon>
        <taxon>Dothioraceae</taxon>
        <taxon>Neodothiora</taxon>
    </lineage>
</organism>
<dbReference type="CDD" id="cd07067">
    <property type="entry name" value="HP_PGM_like"/>
    <property type="match status" value="1"/>
</dbReference>
<sequence length="251" mass="27685">MPPTLILIRHGEALHNVEKDYSIPDPVLTKLGRKQCADLHEQLKESLPLAQQVEAIVSSPMVRTIETTLIGLDWLIKKSIPIELDPLWQENSSKPCDTGSPVAELKKRFSDLDWSPVESTTYPDKTGPGSPYAFTKTAVLARGQTCLKNLYQRKEKVVAVVAHSGFLRCAVSHNLYANADYRVFDFVSNTDPEKPELAEWDLTADNGGGMGTSEKGRVVVSATDFPPEETVAEVRGEQGKQIQDEAAKEVP</sequence>
<gene>
    <name evidence="2" type="ORF">AAFC00_007029</name>
</gene>
<evidence type="ECO:0000256" key="1">
    <source>
        <dbReference type="SAM" id="MobiDB-lite"/>
    </source>
</evidence>
<dbReference type="GeneID" id="95980728"/>
<accession>A0ABR3PBZ1</accession>
<feature type="region of interest" description="Disordered" evidence="1">
    <location>
        <begin position="224"/>
        <end position="251"/>
    </location>
</feature>
<dbReference type="PANTHER" id="PTHR48100:SF24">
    <property type="entry name" value="PHOSPHOGLYCERATE MUTASE"/>
    <property type="match status" value="1"/>
</dbReference>
<dbReference type="PROSITE" id="PS00175">
    <property type="entry name" value="PG_MUTASE"/>
    <property type="match status" value="1"/>
</dbReference>
<dbReference type="Gene3D" id="3.40.50.1240">
    <property type="entry name" value="Phosphoglycerate mutase-like"/>
    <property type="match status" value="1"/>
</dbReference>
<dbReference type="Pfam" id="PF00300">
    <property type="entry name" value="His_Phos_1"/>
    <property type="match status" value="1"/>
</dbReference>
<feature type="compositionally biased region" description="Basic and acidic residues" evidence="1">
    <location>
        <begin position="232"/>
        <end position="251"/>
    </location>
</feature>